<dbReference type="InterPro" id="IPR003594">
    <property type="entry name" value="HATPase_dom"/>
</dbReference>
<evidence type="ECO:0000256" key="2">
    <source>
        <dbReference type="ARBA" id="ARBA00012438"/>
    </source>
</evidence>
<dbReference type="InterPro" id="IPR013656">
    <property type="entry name" value="PAS_4"/>
</dbReference>
<name>A0A4S3TMH0_9EURY</name>
<evidence type="ECO:0000256" key="5">
    <source>
        <dbReference type="ARBA" id="ARBA00022777"/>
    </source>
</evidence>
<organism evidence="9 10">
    <name type="scientific">Salinadaptatus halalkaliphilus</name>
    <dbReference type="NCBI Taxonomy" id="2419781"/>
    <lineage>
        <taxon>Archaea</taxon>
        <taxon>Methanobacteriati</taxon>
        <taxon>Methanobacteriota</taxon>
        <taxon>Stenosarchaea group</taxon>
        <taxon>Halobacteria</taxon>
        <taxon>Halobacteriales</taxon>
        <taxon>Natrialbaceae</taxon>
        <taxon>Salinadaptatus</taxon>
    </lineage>
</organism>
<dbReference type="Gene3D" id="3.30.450.40">
    <property type="match status" value="2"/>
</dbReference>
<dbReference type="PROSITE" id="PS50112">
    <property type="entry name" value="PAS"/>
    <property type="match status" value="1"/>
</dbReference>
<evidence type="ECO:0000259" key="7">
    <source>
        <dbReference type="PROSITE" id="PS50109"/>
    </source>
</evidence>
<sequence>MNVAGNPSCRRQEIVAKLGQQALETDDIDQLLSDAVAVVAETLEVEYVGIFEVADDTVCLRAGVGWQADRIGTATLAIDSTEQIATTLRSDEPVVVENGWSPAGDSDDGLLDGNELTSSVTAVIGPVSNPWGVLAAYATDRQAVAGRDGPFVQSVATTLGSVVENADIEHEFAEMHDRVSDGFYSLDEQWRFTYLNNHAEELIDFTHDGLVGTHIWETFEWAADSKLETEYERAMQTQEPTSFEFYAPEPLERWYEINVYPSETGLSVYFRDISERKTIEQELRATNRTLRRLYEITAAQELSFDEKVHQLLELGRDRLGLEVGFVANVDEDADRFEVVHATGDDDRLQPGSVTSLSETYCRRTIDADDLLVRTNIPADSWADDPVYERWDFDAYVGGKVQIDDNLYGTLCFADETARAESFSPAERQFVRLAMQWLGFELERQHRQRQLETALEDLEASNERLEQFAYVVSHDLQEPLRMISSYLSLLEQRYGDELDDDADEFLEFTVDGAERMQAMIDGLLEYSRIETRGNPLEPTDLETVLEDVRTDLQLQIDDTDTNVTVNDLPTVAGDSAQLRQLFQNLLSNAIAYSGDDPPTVEIDAERRDASEPRTDATEHDGDQWIVSVRDDGIGIDPDQTDRIFEIFQRLHTYAEHPGTGIGLALCRRIVDRHGGEIWVDTEPGVGSTFSVALPAVD</sequence>
<accession>A0A4S3TMH0</accession>
<protein>
    <recommendedName>
        <fullName evidence="2">histidine kinase</fullName>
        <ecNumber evidence="2">2.7.13.3</ecNumber>
    </recommendedName>
</protein>
<dbReference type="AlphaFoldDB" id="A0A4S3TMH0"/>
<dbReference type="InterPro" id="IPR003661">
    <property type="entry name" value="HisK_dim/P_dom"/>
</dbReference>
<keyword evidence="10" id="KW-1185">Reference proteome</keyword>
<dbReference type="SUPFAM" id="SSF55874">
    <property type="entry name" value="ATPase domain of HSP90 chaperone/DNA topoisomerase II/histidine kinase"/>
    <property type="match status" value="1"/>
</dbReference>
<evidence type="ECO:0000256" key="3">
    <source>
        <dbReference type="ARBA" id="ARBA00022553"/>
    </source>
</evidence>
<feature type="domain" description="PAS" evidence="8">
    <location>
        <begin position="168"/>
        <end position="238"/>
    </location>
</feature>
<dbReference type="Gene3D" id="1.10.287.130">
    <property type="match status" value="1"/>
</dbReference>
<dbReference type="InterPro" id="IPR035965">
    <property type="entry name" value="PAS-like_dom_sf"/>
</dbReference>
<dbReference type="InterPro" id="IPR052162">
    <property type="entry name" value="Sensor_kinase/Photoreceptor"/>
</dbReference>
<evidence type="ECO:0000256" key="4">
    <source>
        <dbReference type="ARBA" id="ARBA00022679"/>
    </source>
</evidence>
<dbReference type="SUPFAM" id="SSF47384">
    <property type="entry name" value="Homodimeric domain of signal transducing histidine kinase"/>
    <property type="match status" value="1"/>
</dbReference>
<keyword evidence="3" id="KW-0597">Phosphoprotein</keyword>
<comment type="catalytic activity">
    <reaction evidence="1">
        <text>ATP + protein L-histidine = ADP + protein N-phospho-L-histidine.</text>
        <dbReference type="EC" id="2.7.13.3"/>
    </reaction>
</comment>
<dbReference type="Pfam" id="PF00512">
    <property type="entry name" value="HisKA"/>
    <property type="match status" value="1"/>
</dbReference>
<dbReference type="FunFam" id="3.30.565.10:FF:000006">
    <property type="entry name" value="Sensor histidine kinase WalK"/>
    <property type="match status" value="1"/>
</dbReference>
<dbReference type="RefSeq" id="WP_141465367.1">
    <property type="nucleotide sequence ID" value="NZ_RBZW01000039.1"/>
</dbReference>
<feature type="region of interest" description="Disordered" evidence="6">
    <location>
        <begin position="592"/>
        <end position="617"/>
    </location>
</feature>
<dbReference type="Proteomes" id="UP000318864">
    <property type="component" value="Unassembled WGS sequence"/>
</dbReference>
<dbReference type="CDD" id="cd00130">
    <property type="entry name" value="PAS"/>
    <property type="match status" value="1"/>
</dbReference>
<gene>
    <name evidence="9" type="ORF">D8Y22_14330</name>
</gene>
<dbReference type="EC" id="2.7.13.3" evidence="2"/>
<dbReference type="SUPFAM" id="SSF55785">
    <property type="entry name" value="PYP-like sensor domain (PAS domain)"/>
    <property type="match status" value="1"/>
</dbReference>
<dbReference type="EMBL" id="RBZW01000039">
    <property type="protein sequence ID" value="THE64235.1"/>
    <property type="molecule type" value="Genomic_DNA"/>
</dbReference>
<dbReference type="Pfam" id="PF08448">
    <property type="entry name" value="PAS_4"/>
    <property type="match status" value="1"/>
</dbReference>
<dbReference type="Gene3D" id="3.30.450.20">
    <property type="entry name" value="PAS domain"/>
    <property type="match status" value="1"/>
</dbReference>
<dbReference type="InterPro" id="IPR036097">
    <property type="entry name" value="HisK_dim/P_sf"/>
</dbReference>
<dbReference type="SMART" id="SM00387">
    <property type="entry name" value="HATPase_c"/>
    <property type="match status" value="1"/>
</dbReference>
<evidence type="ECO:0000256" key="6">
    <source>
        <dbReference type="SAM" id="MobiDB-lite"/>
    </source>
</evidence>
<keyword evidence="4" id="KW-0808">Transferase</keyword>
<dbReference type="InterPro" id="IPR000014">
    <property type="entry name" value="PAS"/>
</dbReference>
<dbReference type="SMART" id="SM00065">
    <property type="entry name" value="GAF"/>
    <property type="match status" value="2"/>
</dbReference>
<feature type="domain" description="Histidine kinase" evidence="7">
    <location>
        <begin position="470"/>
        <end position="696"/>
    </location>
</feature>
<dbReference type="Gene3D" id="3.30.565.10">
    <property type="entry name" value="Histidine kinase-like ATPase, C-terminal domain"/>
    <property type="match status" value="1"/>
</dbReference>
<dbReference type="CDD" id="cd00082">
    <property type="entry name" value="HisKA"/>
    <property type="match status" value="1"/>
</dbReference>
<feature type="compositionally biased region" description="Basic and acidic residues" evidence="6">
    <location>
        <begin position="602"/>
        <end position="617"/>
    </location>
</feature>
<dbReference type="NCBIfam" id="TIGR00229">
    <property type="entry name" value="sensory_box"/>
    <property type="match status" value="1"/>
</dbReference>
<dbReference type="GO" id="GO:0000155">
    <property type="term" value="F:phosphorelay sensor kinase activity"/>
    <property type="evidence" value="ECO:0007669"/>
    <property type="project" value="InterPro"/>
</dbReference>
<dbReference type="SUPFAM" id="SSF55781">
    <property type="entry name" value="GAF domain-like"/>
    <property type="match status" value="2"/>
</dbReference>
<comment type="caution">
    <text evidence="9">The sequence shown here is derived from an EMBL/GenBank/DDBJ whole genome shotgun (WGS) entry which is preliminary data.</text>
</comment>
<dbReference type="InterPro" id="IPR005467">
    <property type="entry name" value="His_kinase_dom"/>
</dbReference>
<dbReference type="OrthoDB" id="342253at2157"/>
<evidence type="ECO:0000313" key="10">
    <source>
        <dbReference type="Proteomes" id="UP000318864"/>
    </source>
</evidence>
<dbReference type="InterPro" id="IPR029016">
    <property type="entry name" value="GAF-like_dom_sf"/>
</dbReference>
<dbReference type="InterPro" id="IPR003018">
    <property type="entry name" value="GAF"/>
</dbReference>
<dbReference type="InterPro" id="IPR004358">
    <property type="entry name" value="Sig_transdc_His_kin-like_C"/>
</dbReference>
<dbReference type="InterPro" id="IPR036890">
    <property type="entry name" value="HATPase_C_sf"/>
</dbReference>
<dbReference type="SMART" id="SM00091">
    <property type="entry name" value="PAS"/>
    <property type="match status" value="1"/>
</dbReference>
<proteinExistence type="predicted"/>
<keyword evidence="5" id="KW-0418">Kinase</keyword>
<dbReference type="PANTHER" id="PTHR43304:SF1">
    <property type="entry name" value="PAC DOMAIN-CONTAINING PROTEIN"/>
    <property type="match status" value="1"/>
</dbReference>
<evidence type="ECO:0000313" key="9">
    <source>
        <dbReference type="EMBL" id="THE64235.1"/>
    </source>
</evidence>
<dbReference type="SMART" id="SM00388">
    <property type="entry name" value="HisKA"/>
    <property type="match status" value="1"/>
</dbReference>
<dbReference type="PROSITE" id="PS50109">
    <property type="entry name" value="HIS_KIN"/>
    <property type="match status" value="1"/>
</dbReference>
<dbReference type="PRINTS" id="PR00344">
    <property type="entry name" value="BCTRLSENSOR"/>
</dbReference>
<dbReference type="Pfam" id="PF02518">
    <property type="entry name" value="HATPase_c"/>
    <property type="match status" value="1"/>
</dbReference>
<dbReference type="PANTHER" id="PTHR43304">
    <property type="entry name" value="PHYTOCHROME-LIKE PROTEIN CPH1"/>
    <property type="match status" value="1"/>
</dbReference>
<reference evidence="9 10" key="1">
    <citation type="submission" date="2018-10" db="EMBL/GenBank/DDBJ databases">
        <title>Natronolimnobius sp. XQ-INN 246 isolated from Inner Mongolia Autonomous Region of China.</title>
        <authorList>
            <person name="Xue Q."/>
        </authorList>
    </citation>
    <scope>NUCLEOTIDE SEQUENCE [LARGE SCALE GENOMIC DNA]</scope>
    <source>
        <strain evidence="9 10">XQ-INN 246</strain>
    </source>
</reference>
<dbReference type="Pfam" id="PF01590">
    <property type="entry name" value="GAF"/>
    <property type="match status" value="1"/>
</dbReference>
<evidence type="ECO:0000256" key="1">
    <source>
        <dbReference type="ARBA" id="ARBA00000085"/>
    </source>
</evidence>
<evidence type="ECO:0000259" key="8">
    <source>
        <dbReference type="PROSITE" id="PS50112"/>
    </source>
</evidence>